<reference evidence="1" key="1">
    <citation type="submission" date="2013-07" db="EMBL/GenBank/DDBJ databases">
        <title>The genome of an arbuscular mycorrhizal fungus provides insights into the evolution of the oldest plant symbiosis.</title>
        <authorList>
            <consortium name="DOE Joint Genome Institute"/>
            <person name="Tisserant E."/>
            <person name="Malbreil M."/>
            <person name="Kuo A."/>
            <person name="Kohler A."/>
            <person name="Symeonidi A."/>
            <person name="Balestrini R."/>
            <person name="Charron P."/>
            <person name="Duensing N."/>
            <person name="Frei-dit-Frey N."/>
            <person name="Gianinazzi-Pearson V."/>
            <person name="Gilbert B."/>
            <person name="Handa Y."/>
            <person name="Hijri M."/>
            <person name="Kaul R."/>
            <person name="Kawaguchi M."/>
            <person name="Krajinski F."/>
            <person name="Lammers P."/>
            <person name="Lapierre D."/>
            <person name="Masclaux F.G."/>
            <person name="Murat C."/>
            <person name="Morin E."/>
            <person name="Ndikumana S."/>
            <person name="Pagni M."/>
            <person name="Petitpierre D."/>
            <person name="Requena N."/>
            <person name="Rosikiewicz P."/>
            <person name="Riley R."/>
            <person name="Saito K."/>
            <person name="San Clemente H."/>
            <person name="Shapiro H."/>
            <person name="van Tuinen D."/>
            <person name="Becard G."/>
            <person name="Bonfante P."/>
            <person name="Paszkowski U."/>
            <person name="Shachar-Hill Y."/>
            <person name="Young J.P."/>
            <person name="Sanders I.R."/>
            <person name="Henrissat B."/>
            <person name="Rensing S.A."/>
            <person name="Grigoriev I.V."/>
            <person name="Corradi N."/>
            <person name="Roux C."/>
            <person name="Martin F."/>
        </authorList>
    </citation>
    <scope>NUCLEOTIDE SEQUENCE</scope>
    <source>
        <strain evidence="1">DAOM 197198</strain>
    </source>
</reference>
<dbReference type="VEuPathDB" id="FungiDB:RhiirFUN_012936"/>
<protein>
    <submittedName>
        <fullName evidence="1">Uncharacterized protein</fullName>
    </submittedName>
</protein>
<proteinExistence type="predicted"/>
<name>U9SJ11_RHIID</name>
<dbReference type="AlphaFoldDB" id="U9SJ11"/>
<organism evidence="1">
    <name type="scientific">Rhizophagus irregularis (strain DAOM 181602 / DAOM 197198 / MUCL 43194)</name>
    <name type="common">Arbuscular mycorrhizal fungus</name>
    <name type="synonym">Glomus intraradices</name>
    <dbReference type="NCBI Taxonomy" id="747089"/>
    <lineage>
        <taxon>Eukaryota</taxon>
        <taxon>Fungi</taxon>
        <taxon>Fungi incertae sedis</taxon>
        <taxon>Mucoromycota</taxon>
        <taxon>Glomeromycotina</taxon>
        <taxon>Glomeromycetes</taxon>
        <taxon>Glomerales</taxon>
        <taxon>Glomeraceae</taxon>
        <taxon>Rhizophagus</taxon>
    </lineage>
</organism>
<sequence>MAKQISKIGNVIKLFTSRRDFLQIFLWNHLIDRKKVSVTADAKNDKVEDVDDKTEEQYKFSSAIESGFPVHETTTGKFTLEDFENELEKATKGCECFVVMTVKRFFGKVNELPQES</sequence>
<gene>
    <name evidence="1" type="ORF">GLOINDRAFT_13147</name>
</gene>
<dbReference type="HOGENOM" id="CLU_2098145_0_0_1"/>
<evidence type="ECO:0000313" key="1">
    <source>
        <dbReference type="EMBL" id="ERZ95913.1"/>
    </source>
</evidence>
<dbReference type="EMBL" id="KI300861">
    <property type="protein sequence ID" value="ERZ95913.1"/>
    <property type="molecule type" value="Genomic_DNA"/>
</dbReference>
<accession>U9SJ11</accession>